<dbReference type="RefSeq" id="WP_039187830.1">
    <property type="nucleotide sequence ID" value="NZ_JRFJ01000001.1"/>
</dbReference>
<accession>A0A0B1Q8A5</accession>
<evidence type="ECO:0000313" key="1">
    <source>
        <dbReference type="EMBL" id="KHJ55127.1"/>
    </source>
</evidence>
<evidence type="ECO:0000313" key="2">
    <source>
        <dbReference type="Proteomes" id="UP000030826"/>
    </source>
</evidence>
<reference evidence="1 2" key="1">
    <citation type="submission" date="2014-09" db="EMBL/GenBank/DDBJ databases">
        <title>Isolation and characterization of Aurantimonas altamirensis ON-56566 from clinical sample following a dog bite.</title>
        <authorList>
            <person name="Eshaghi A."/>
            <person name="Li A."/>
            <person name="Shahinas D."/>
            <person name="Bahn P."/>
            <person name="Kus J.V."/>
            <person name="Patel S.N."/>
        </authorList>
    </citation>
    <scope>NUCLEOTIDE SEQUENCE [LARGE SCALE GENOMIC DNA]</scope>
    <source>
        <strain evidence="1 2">ON-56566</strain>
    </source>
</reference>
<dbReference type="Proteomes" id="UP000030826">
    <property type="component" value="Unassembled WGS sequence"/>
</dbReference>
<protein>
    <submittedName>
        <fullName evidence="1">Uncharacterized protein</fullName>
    </submittedName>
</protein>
<organism evidence="1 2">
    <name type="scientific">Aureimonas altamirensis</name>
    <dbReference type="NCBI Taxonomy" id="370622"/>
    <lineage>
        <taxon>Bacteria</taxon>
        <taxon>Pseudomonadati</taxon>
        <taxon>Pseudomonadota</taxon>
        <taxon>Alphaproteobacteria</taxon>
        <taxon>Hyphomicrobiales</taxon>
        <taxon>Aurantimonadaceae</taxon>
        <taxon>Aureimonas</taxon>
    </lineage>
</organism>
<dbReference type="STRING" id="370622.LA66_00090"/>
<gene>
    <name evidence="1" type="ORF">LA66_00090</name>
</gene>
<dbReference type="EMBL" id="JRFJ01000001">
    <property type="protein sequence ID" value="KHJ55127.1"/>
    <property type="molecule type" value="Genomic_DNA"/>
</dbReference>
<sequence length="77" mass="8107">MSHSQASDKRPTAPVELFLRGARVTSGFRSALFDAANRAGVTPNEFVITAAAEKLARSGASFPGIFRRGDLNDGQAA</sequence>
<proteinExistence type="predicted"/>
<name>A0A0B1Q8A5_9HYPH</name>
<comment type="caution">
    <text evidence="1">The sequence shown here is derived from an EMBL/GenBank/DDBJ whole genome shotgun (WGS) entry which is preliminary data.</text>
</comment>
<dbReference type="AlphaFoldDB" id="A0A0B1Q8A5"/>
<dbReference type="OrthoDB" id="8402916at2"/>